<protein>
    <submittedName>
        <fullName evidence="1">Uncharacterized protein</fullName>
    </submittedName>
</protein>
<name>A0ACB7WYA1_9ERIC</name>
<keyword evidence="2" id="KW-1185">Reference proteome</keyword>
<comment type="caution">
    <text evidence="1">The sequence shown here is derived from an EMBL/GenBank/DDBJ whole genome shotgun (WGS) entry which is preliminary data.</text>
</comment>
<evidence type="ECO:0000313" key="2">
    <source>
        <dbReference type="Proteomes" id="UP000828048"/>
    </source>
</evidence>
<proteinExistence type="predicted"/>
<accession>A0ACB7WYA1</accession>
<sequence length="318" mass="35083">MAAAIPVSRSLLHLLSRSSSPLSLLPRLLHHSPSHLHDFFSNKTVICNTLWYSLFSPPSSTSARPLCSTPKKSNTTKPNPKLTNFSLSDSDSDSEPEPEPEPEPTKREIDKTKLPPPYDPFNKKPAIEEPDDPTNLQEVFHKIRTEGLFNNAVKMFDGLSKDGLTHEALELFKQIKDKGHMPDVVGHTAVIEAYINAGQVKEGLKVYKRMLGSGVMPNAYTYSVLVKGLAGCVGDGKMVEEGRRVVAEMMGKGVRVNAETCVAVVEGVVREGGEEEGRRVVEEMKRRGDLPEEKEVREVLKGKRGPAVRSIMSLLFGK</sequence>
<reference evidence="1 2" key="1">
    <citation type="journal article" date="2021" name="Hortic Res">
        <title>High-quality reference genome and annotation aids understanding of berry development for evergreen blueberry (Vaccinium darrowii).</title>
        <authorList>
            <person name="Yu J."/>
            <person name="Hulse-Kemp A.M."/>
            <person name="Babiker E."/>
            <person name="Staton M."/>
        </authorList>
    </citation>
    <scope>NUCLEOTIDE SEQUENCE [LARGE SCALE GENOMIC DNA]</scope>
    <source>
        <strain evidence="2">cv. NJ 8807/NJ 8810</strain>
        <tissue evidence="1">Young leaf</tissue>
    </source>
</reference>
<evidence type="ECO:0000313" key="1">
    <source>
        <dbReference type="EMBL" id="KAH7833454.1"/>
    </source>
</evidence>
<organism evidence="1 2">
    <name type="scientific">Vaccinium darrowii</name>
    <dbReference type="NCBI Taxonomy" id="229202"/>
    <lineage>
        <taxon>Eukaryota</taxon>
        <taxon>Viridiplantae</taxon>
        <taxon>Streptophyta</taxon>
        <taxon>Embryophyta</taxon>
        <taxon>Tracheophyta</taxon>
        <taxon>Spermatophyta</taxon>
        <taxon>Magnoliopsida</taxon>
        <taxon>eudicotyledons</taxon>
        <taxon>Gunneridae</taxon>
        <taxon>Pentapetalae</taxon>
        <taxon>asterids</taxon>
        <taxon>Ericales</taxon>
        <taxon>Ericaceae</taxon>
        <taxon>Vaccinioideae</taxon>
        <taxon>Vaccinieae</taxon>
        <taxon>Vaccinium</taxon>
    </lineage>
</organism>
<gene>
    <name evidence="1" type="ORF">Vadar_006523</name>
</gene>
<dbReference type="EMBL" id="CM037152">
    <property type="protein sequence ID" value="KAH7833454.1"/>
    <property type="molecule type" value="Genomic_DNA"/>
</dbReference>
<dbReference type="Proteomes" id="UP000828048">
    <property type="component" value="Chromosome 2"/>
</dbReference>